<reference evidence="2" key="2">
    <citation type="journal article" date="2021" name="PeerJ">
        <title>Extensive microbial diversity within the chicken gut microbiome revealed by metagenomics and culture.</title>
        <authorList>
            <person name="Gilroy R."/>
            <person name="Ravi A."/>
            <person name="Getino M."/>
            <person name="Pursley I."/>
            <person name="Horton D.L."/>
            <person name="Alikhan N.F."/>
            <person name="Baker D."/>
            <person name="Gharbi K."/>
            <person name="Hall N."/>
            <person name="Watson M."/>
            <person name="Adriaenssens E.M."/>
            <person name="Foster-Nyarko E."/>
            <person name="Jarju S."/>
            <person name="Secka A."/>
            <person name="Antonio M."/>
            <person name="Oren A."/>
            <person name="Chaudhuri R.R."/>
            <person name="La Ragione R."/>
            <person name="Hildebrand F."/>
            <person name="Pallen M.J."/>
        </authorList>
    </citation>
    <scope>NUCLEOTIDE SEQUENCE</scope>
    <source>
        <strain evidence="2">ChiHecec3B27-6122</strain>
    </source>
</reference>
<sequence length="372" mass="39173">MIYLDSAATSLQKPRSVHMAVQNAMRTMASPGRGGHRPAMLAADCAYECRAELAGLFNVKEPENVVFTMNATHGLNIAIQTLIKSGDRVVISGWEHNAVTRPLHMLGAQVDIAWAPVFDRESTIEAFRAKIPGADAVVCTHVSNVFGMILPIYEIAELCRGYGVPLIVDASQSAGVLEVDAERLGAQFIAMPGHKGLLGPQGTGVLLCRSGAEPIMAGGTGSDSRSQDMPALLPDRLEAGTHNIPGIAGLMAGTRYVRARGTAEIGRHERELTALLADALGNVPGLEVFAAEDAQGQSGVLSVRHAKKGSEELGELLGSAGICVRAGLHCAPTAHESAGTLRTGTVRFSFSPFNSATETLRAAHMLKSMLHG</sequence>
<dbReference type="AlphaFoldDB" id="A0A9D1K9N3"/>
<dbReference type="InterPro" id="IPR015422">
    <property type="entry name" value="PyrdxlP-dep_Trfase_small"/>
</dbReference>
<evidence type="ECO:0000259" key="1">
    <source>
        <dbReference type="Pfam" id="PF00266"/>
    </source>
</evidence>
<dbReference type="SUPFAM" id="SSF53383">
    <property type="entry name" value="PLP-dependent transferases"/>
    <property type="match status" value="1"/>
</dbReference>
<dbReference type="GO" id="GO:0008483">
    <property type="term" value="F:transaminase activity"/>
    <property type="evidence" value="ECO:0007669"/>
    <property type="project" value="UniProtKB-KW"/>
</dbReference>
<reference evidence="2" key="1">
    <citation type="submission" date="2020-10" db="EMBL/GenBank/DDBJ databases">
        <authorList>
            <person name="Gilroy R."/>
        </authorList>
    </citation>
    <scope>NUCLEOTIDE SEQUENCE</scope>
    <source>
        <strain evidence="2">ChiHecec3B27-6122</strain>
    </source>
</reference>
<dbReference type="Proteomes" id="UP000886876">
    <property type="component" value="Unassembled WGS sequence"/>
</dbReference>
<accession>A0A9D1K9N3</accession>
<name>A0A9D1K9N3_9FIRM</name>
<dbReference type="InterPro" id="IPR015421">
    <property type="entry name" value="PyrdxlP-dep_Trfase_major"/>
</dbReference>
<keyword evidence="2" id="KW-0032">Aminotransferase</keyword>
<dbReference type="EMBL" id="DVJS01000135">
    <property type="protein sequence ID" value="HIS97407.1"/>
    <property type="molecule type" value="Genomic_DNA"/>
</dbReference>
<dbReference type="InterPro" id="IPR000192">
    <property type="entry name" value="Aminotrans_V_dom"/>
</dbReference>
<dbReference type="Gene3D" id="3.90.1150.10">
    <property type="entry name" value="Aspartate Aminotransferase, domain 1"/>
    <property type="match status" value="1"/>
</dbReference>
<dbReference type="PANTHER" id="PTHR43586">
    <property type="entry name" value="CYSTEINE DESULFURASE"/>
    <property type="match status" value="1"/>
</dbReference>
<proteinExistence type="predicted"/>
<evidence type="ECO:0000313" key="3">
    <source>
        <dbReference type="Proteomes" id="UP000886876"/>
    </source>
</evidence>
<protein>
    <submittedName>
        <fullName evidence="2">Aminotransferase class V-fold PLP-dependent enzyme</fullName>
    </submittedName>
</protein>
<dbReference type="Pfam" id="PF00266">
    <property type="entry name" value="Aminotran_5"/>
    <property type="match status" value="1"/>
</dbReference>
<gene>
    <name evidence="2" type="ORF">IAD42_05475</name>
</gene>
<comment type="caution">
    <text evidence="2">The sequence shown here is derived from an EMBL/GenBank/DDBJ whole genome shotgun (WGS) entry which is preliminary data.</text>
</comment>
<organism evidence="2 3">
    <name type="scientific">Candidatus Scatomorpha pullistercoris</name>
    <dbReference type="NCBI Taxonomy" id="2840929"/>
    <lineage>
        <taxon>Bacteria</taxon>
        <taxon>Bacillati</taxon>
        <taxon>Bacillota</taxon>
        <taxon>Clostridia</taxon>
        <taxon>Eubacteriales</taxon>
        <taxon>Candidatus Scatomorpha</taxon>
    </lineage>
</organism>
<dbReference type="Gene3D" id="3.40.640.10">
    <property type="entry name" value="Type I PLP-dependent aspartate aminotransferase-like (Major domain)"/>
    <property type="match status" value="1"/>
</dbReference>
<keyword evidence="2" id="KW-0808">Transferase</keyword>
<feature type="domain" description="Aminotransferase class V" evidence="1">
    <location>
        <begin position="2"/>
        <end position="358"/>
    </location>
</feature>
<evidence type="ECO:0000313" key="2">
    <source>
        <dbReference type="EMBL" id="HIS97407.1"/>
    </source>
</evidence>
<dbReference type="InterPro" id="IPR015424">
    <property type="entry name" value="PyrdxlP-dep_Trfase"/>
</dbReference>
<dbReference type="PANTHER" id="PTHR43586:SF4">
    <property type="entry name" value="ISOPENICILLIN N EPIMERASE"/>
    <property type="match status" value="1"/>
</dbReference>